<comment type="caution">
    <text evidence="1">The sequence shown here is derived from an EMBL/GenBank/DDBJ whole genome shotgun (WGS) entry which is preliminary data.</text>
</comment>
<protein>
    <submittedName>
        <fullName evidence="1">Uncharacterized protein</fullName>
    </submittedName>
</protein>
<name>A0AAV3YV62_9GAST</name>
<gene>
    <name evidence="1" type="ORF">PoB_001242900</name>
</gene>
<keyword evidence="2" id="KW-1185">Reference proteome</keyword>
<accession>A0AAV3YV62</accession>
<evidence type="ECO:0000313" key="2">
    <source>
        <dbReference type="Proteomes" id="UP000735302"/>
    </source>
</evidence>
<proteinExistence type="predicted"/>
<reference evidence="1 2" key="1">
    <citation type="journal article" date="2021" name="Elife">
        <title>Chloroplast acquisition without the gene transfer in kleptoplastic sea slugs, Plakobranchus ocellatus.</title>
        <authorList>
            <person name="Maeda T."/>
            <person name="Takahashi S."/>
            <person name="Yoshida T."/>
            <person name="Shimamura S."/>
            <person name="Takaki Y."/>
            <person name="Nagai Y."/>
            <person name="Toyoda A."/>
            <person name="Suzuki Y."/>
            <person name="Arimoto A."/>
            <person name="Ishii H."/>
            <person name="Satoh N."/>
            <person name="Nishiyama T."/>
            <person name="Hasebe M."/>
            <person name="Maruyama T."/>
            <person name="Minagawa J."/>
            <person name="Obokata J."/>
            <person name="Shigenobu S."/>
        </authorList>
    </citation>
    <scope>NUCLEOTIDE SEQUENCE [LARGE SCALE GENOMIC DNA]</scope>
</reference>
<dbReference type="EMBL" id="BLXT01001484">
    <property type="protein sequence ID" value="GFN85923.1"/>
    <property type="molecule type" value="Genomic_DNA"/>
</dbReference>
<organism evidence="1 2">
    <name type="scientific">Plakobranchus ocellatus</name>
    <dbReference type="NCBI Taxonomy" id="259542"/>
    <lineage>
        <taxon>Eukaryota</taxon>
        <taxon>Metazoa</taxon>
        <taxon>Spiralia</taxon>
        <taxon>Lophotrochozoa</taxon>
        <taxon>Mollusca</taxon>
        <taxon>Gastropoda</taxon>
        <taxon>Heterobranchia</taxon>
        <taxon>Euthyneura</taxon>
        <taxon>Panpulmonata</taxon>
        <taxon>Sacoglossa</taxon>
        <taxon>Placobranchoidea</taxon>
        <taxon>Plakobranchidae</taxon>
        <taxon>Plakobranchus</taxon>
    </lineage>
</organism>
<sequence length="176" mass="20381">MSFTFDESEDVFQIKIYPSSRYGNPGRKNRRTAAKFHSWDAILHFMVKHGNQIFTKSLYIHEAWETLNLKFVFSQALSQVLTQKGHINRALLIRHVKSGRSERASIVSWFNNQSQQEMLCCSAVIYQKRHIDGLGHKSSNSRETHSKGGEETDFIEQNQGLRRFDHVTVSHILIGF</sequence>
<evidence type="ECO:0000313" key="1">
    <source>
        <dbReference type="EMBL" id="GFN85923.1"/>
    </source>
</evidence>
<dbReference type="Proteomes" id="UP000735302">
    <property type="component" value="Unassembled WGS sequence"/>
</dbReference>
<dbReference type="AlphaFoldDB" id="A0AAV3YV62"/>